<dbReference type="PANTHER" id="PTHR43877">
    <property type="entry name" value="AMINOALKYLPHOSPHONATE N-ACETYLTRANSFERASE-RELATED-RELATED"/>
    <property type="match status" value="1"/>
</dbReference>
<keyword evidence="6" id="KW-1185">Reference proteome</keyword>
<name>A0A7W3Y6E2_9GAMM</name>
<dbReference type="SUPFAM" id="SSF55729">
    <property type="entry name" value="Acyl-CoA N-acyltransferases (Nat)"/>
    <property type="match status" value="1"/>
</dbReference>
<keyword evidence="1 5" id="KW-0808">Transferase</keyword>
<evidence type="ECO:0000256" key="3">
    <source>
        <dbReference type="SAM" id="MobiDB-lite"/>
    </source>
</evidence>
<protein>
    <submittedName>
        <fullName evidence="5">GNAT family N-acetyltransferase</fullName>
    </submittedName>
</protein>
<dbReference type="Pfam" id="PF00583">
    <property type="entry name" value="Acetyltransf_1"/>
    <property type="match status" value="1"/>
</dbReference>
<dbReference type="Proteomes" id="UP000523196">
    <property type="component" value="Unassembled WGS sequence"/>
</dbReference>
<evidence type="ECO:0000256" key="2">
    <source>
        <dbReference type="ARBA" id="ARBA00023315"/>
    </source>
</evidence>
<evidence type="ECO:0000259" key="4">
    <source>
        <dbReference type="PROSITE" id="PS51186"/>
    </source>
</evidence>
<dbReference type="GO" id="GO:0016747">
    <property type="term" value="F:acyltransferase activity, transferring groups other than amino-acyl groups"/>
    <property type="evidence" value="ECO:0007669"/>
    <property type="project" value="InterPro"/>
</dbReference>
<comment type="caution">
    <text evidence="5">The sequence shown here is derived from an EMBL/GenBank/DDBJ whole genome shotgun (WGS) entry which is preliminary data.</text>
</comment>
<organism evidence="5 6">
    <name type="scientific">Marilutibacter spongiae</name>
    <dbReference type="NCBI Taxonomy" id="2025720"/>
    <lineage>
        <taxon>Bacteria</taxon>
        <taxon>Pseudomonadati</taxon>
        <taxon>Pseudomonadota</taxon>
        <taxon>Gammaproteobacteria</taxon>
        <taxon>Lysobacterales</taxon>
        <taxon>Lysobacteraceae</taxon>
        <taxon>Marilutibacter</taxon>
    </lineage>
</organism>
<proteinExistence type="predicted"/>
<accession>A0A7W3Y6E2</accession>
<dbReference type="PROSITE" id="PS51186">
    <property type="entry name" value="GNAT"/>
    <property type="match status" value="1"/>
</dbReference>
<sequence length="188" mass="20320">MATTAGVEGLAPFPSNPRPVPDTARLQARGIGLRHAHAGDLPWIAALYASTREDELAAVPWPQAMREAFLAQQFALQHRHYLAHYGDSDFLVVETAHGPIGRLYVQPARPAHLLVDVSLVPGARNQGIGAMLVAGAQSRAAAEGCGMQLHVAVHNPAAQRLYARLGFEVDADEGAYRRMRWPAPRPLS</sequence>
<feature type="domain" description="N-acetyltransferase" evidence="4">
    <location>
        <begin position="49"/>
        <end position="184"/>
    </location>
</feature>
<dbReference type="InterPro" id="IPR016181">
    <property type="entry name" value="Acyl_CoA_acyltransferase"/>
</dbReference>
<feature type="region of interest" description="Disordered" evidence="3">
    <location>
        <begin position="1"/>
        <end position="21"/>
    </location>
</feature>
<evidence type="ECO:0000313" key="5">
    <source>
        <dbReference type="EMBL" id="MBB1060841.1"/>
    </source>
</evidence>
<evidence type="ECO:0000313" key="6">
    <source>
        <dbReference type="Proteomes" id="UP000523196"/>
    </source>
</evidence>
<gene>
    <name evidence="5" type="ORF">H4F98_09670</name>
</gene>
<dbReference type="RefSeq" id="WP_182687159.1">
    <property type="nucleotide sequence ID" value="NZ_JACHTF010000009.1"/>
</dbReference>
<dbReference type="EMBL" id="JACHTF010000009">
    <property type="protein sequence ID" value="MBB1060841.1"/>
    <property type="molecule type" value="Genomic_DNA"/>
</dbReference>
<dbReference type="AlphaFoldDB" id="A0A7W3Y6E2"/>
<evidence type="ECO:0000256" key="1">
    <source>
        <dbReference type="ARBA" id="ARBA00022679"/>
    </source>
</evidence>
<dbReference type="InterPro" id="IPR000182">
    <property type="entry name" value="GNAT_dom"/>
</dbReference>
<dbReference type="PANTHER" id="PTHR43877:SF2">
    <property type="entry name" value="AMINOALKYLPHOSPHONATE N-ACETYLTRANSFERASE-RELATED"/>
    <property type="match status" value="1"/>
</dbReference>
<dbReference type="Gene3D" id="3.40.630.30">
    <property type="match status" value="1"/>
</dbReference>
<keyword evidence="2" id="KW-0012">Acyltransferase</keyword>
<reference evidence="5 6" key="1">
    <citation type="submission" date="2020-08" db="EMBL/GenBank/DDBJ databases">
        <authorList>
            <person name="Xu S."/>
            <person name="Li A."/>
        </authorList>
    </citation>
    <scope>NUCLEOTIDE SEQUENCE [LARGE SCALE GENOMIC DNA]</scope>
    <source>
        <strain evidence="5 6">119BY6-57</strain>
    </source>
</reference>
<dbReference type="InterPro" id="IPR050832">
    <property type="entry name" value="Bact_Acetyltransf"/>
</dbReference>